<evidence type="ECO:0000256" key="10">
    <source>
        <dbReference type="ARBA" id="ARBA00022679"/>
    </source>
</evidence>
<dbReference type="Gene3D" id="1.20.120.1760">
    <property type="match status" value="1"/>
</dbReference>
<dbReference type="PIRSF" id="PIRSF000847">
    <property type="entry name" value="Phos_ph_gly_syn"/>
    <property type="match status" value="1"/>
</dbReference>
<comment type="similarity">
    <text evidence="5 19">Belongs to the CDP-alcohol phosphatidyltransferase class-I family.</text>
</comment>
<accession>A0A938XUM2</accession>
<evidence type="ECO:0000256" key="13">
    <source>
        <dbReference type="ARBA" id="ARBA00023098"/>
    </source>
</evidence>
<dbReference type="InterPro" id="IPR048254">
    <property type="entry name" value="CDP_ALCOHOL_P_TRANSF_CS"/>
</dbReference>
<comment type="function">
    <text evidence="1">This protein catalyzes the committed step to the synthesis of the acidic phospholipids.</text>
</comment>
<evidence type="ECO:0000256" key="4">
    <source>
        <dbReference type="ARBA" id="ARBA00005189"/>
    </source>
</evidence>
<dbReference type="RefSeq" id="WP_338035310.1">
    <property type="nucleotide sequence ID" value="NZ_JAFBDQ010000003.1"/>
</dbReference>
<evidence type="ECO:0000256" key="6">
    <source>
        <dbReference type="ARBA" id="ARBA00013170"/>
    </source>
</evidence>
<dbReference type="Proteomes" id="UP000774000">
    <property type="component" value="Unassembled WGS sequence"/>
</dbReference>
<comment type="pathway">
    <text evidence="3">Phospholipid metabolism; phosphatidylglycerol biosynthesis; phosphatidylglycerol from CDP-diacylglycerol: step 1/2.</text>
</comment>
<evidence type="ECO:0000256" key="16">
    <source>
        <dbReference type="ARBA" id="ARBA00023264"/>
    </source>
</evidence>
<dbReference type="EMBL" id="JAFBDQ010000003">
    <property type="protein sequence ID" value="MBM7555872.1"/>
    <property type="molecule type" value="Genomic_DNA"/>
</dbReference>
<comment type="caution">
    <text evidence="21">The sequence shown here is derived from an EMBL/GenBank/DDBJ whole genome shotgun (WGS) entry which is preliminary data.</text>
</comment>
<evidence type="ECO:0000256" key="19">
    <source>
        <dbReference type="RuleBase" id="RU003750"/>
    </source>
</evidence>
<dbReference type="InterPro" id="IPR000462">
    <property type="entry name" value="CDP-OH_P_trans"/>
</dbReference>
<keyword evidence="15" id="KW-0594">Phospholipid biosynthesis</keyword>
<dbReference type="InterPro" id="IPR043130">
    <property type="entry name" value="CDP-OH_PTrfase_TM_dom"/>
</dbReference>
<keyword evidence="13" id="KW-0443">Lipid metabolism</keyword>
<comment type="pathway">
    <text evidence="4">Lipid metabolism.</text>
</comment>
<dbReference type="GO" id="GO:0046474">
    <property type="term" value="P:glycerophospholipid biosynthetic process"/>
    <property type="evidence" value="ECO:0007669"/>
    <property type="project" value="TreeGrafter"/>
</dbReference>
<proteinExistence type="inferred from homology"/>
<evidence type="ECO:0000313" key="21">
    <source>
        <dbReference type="EMBL" id="MBM7555872.1"/>
    </source>
</evidence>
<evidence type="ECO:0000256" key="5">
    <source>
        <dbReference type="ARBA" id="ARBA00010441"/>
    </source>
</evidence>
<gene>
    <name evidence="21" type="ORF">JOC47_000706</name>
</gene>
<comment type="catalytic activity">
    <reaction evidence="17">
        <text>a CDP-1,2-diacyl-sn-glycerol + sn-glycerol 3-phosphate = a 1,2-diacyl-sn-glycero-3-phospho-(1'-sn-glycero-3'-phosphate) + CMP + H(+)</text>
        <dbReference type="Rhea" id="RHEA:12593"/>
        <dbReference type="ChEBI" id="CHEBI:15378"/>
        <dbReference type="ChEBI" id="CHEBI:57597"/>
        <dbReference type="ChEBI" id="CHEBI:58332"/>
        <dbReference type="ChEBI" id="CHEBI:60110"/>
        <dbReference type="ChEBI" id="CHEBI:60377"/>
        <dbReference type="EC" id="2.7.8.5"/>
    </reaction>
</comment>
<sequence>MKLNIANQITLLRIFLIPIFMFFLLVDPVGSGEYIALGIFIVASITDAIDGYLARKRGLVTNFGKFADPLADKLLIAGALVALIDLQQISAWPVIIILAREFAITGLRVLAADQGIVIAASNLGKYKTNAQIFAVIFLVLSMATSAVPAIIGQILLWIAVALTVISGADYMMNSREVINDED</sequence>
<dbReference type="InterPro" id="IPR004570">
    <property type="entry name" value="Phosphatidylglycerol_P_synth"/>
</dbReference>
<evidence type="ECO:0000256" key="12">
    <source>
        <dbReference type="ARBA" id="ARBA00022989"/>
    </source>
</evidence>
<dbReference type="GO" id="GO:0008444">
    <property type="term" value="F:CDP-diacylglycerol-glycerol-3-phosphate 3-phosphatidyltransferase activity"/>
    <property type="evidence" value="ECO:0007669"/>
    <property type="project" value="UniProtKB-UniRule"/>
</dbReference>
<organism evidence="21 22">
    <name type="scientific">Halanaerobacter jeridensis</name>
    <dbReference type="NCBI Taxonomy" id="706427"/>
    <lineage>
        <taxon>Bacteria</taxon>
        <taxon>Bacillati</taxon>
        <taxon>Bacillota</taxon>
        <taxon>Clostridia</taxon>
        <taxon>Halanaerobiales</taxon>
        <taxon>Halobacteroidaceae</taxon>
        <taxon>Halanaerobacter</taxon>
    </lineage>
</organism>
<protein>
    <recommendedName>
        <fullName evidence="7 18">CDP-diacylglycerol--glycerol-3-phosphate 3-phosphatidyltransferase</fullName>
        <ecNumber evidence="6 18">2.7.8.5</ecNumber>
    </recommendedName>
</protein>
<dbReference type="PANTHER" id="PTHR14269">
    <property type="entry name" value="CDP-DIACYLGLYCEROL--GLYCEROL-3-PHOSPHATE 3-PHOSPHATIDYLTRANSFERASE-RELATED"/>
    <property type="match status" value="1"/>
</dbReference>
<keyword evidence="11 20" id="KW-0812">Transmembrane</keyword>
<feature type="transmembrane region" description="Helical" evidence="20">
    <location>
        <begin position="35"/>
        <end position="53"/>
    </location>
</feature>
<dbReference type="NCBIfam" id="TIGR00560">
    <property type="entry name" value="pgsA"/>
    <property type="match status" value="1"/>
</dbReference>
<evidence type="ECO:0000256" key="2">
    <source>
        <dbReference type="ARBA" id="ARBA00004651"/>
    </source>
</evidence>
<dbReference type="AlphaFoldDB" id="A0A938XUM2"/>
<evidence type="ECO:0000256" key="17">
    <source>
        <dbReference type="ARBA" id="ARBA00048586"/>
    </source>
</evidence>
<dbReference type="FunFam" id="1.20.120.1760:FF:000004">
    <property type="entry name" value="CDP-diacylglycerol--glycerol-3-phosphate 3-phosphatidyltransferase"/>
    <property type="match status" value="1"/>
</dbReference>
<comment type="subcellular location">
    <subcellularLocation>
        <location evidence="2">Cell membrane</location>
        <topology evidence="2">Multi-pass membrane protein</topology>
    </subcellularLocation>
</comment>
<evidence type="ECO:0000256" key="3">
    <source>
        <dbReference type="ARBA" id="ARBA00005042"/>
    </source>
</evidence>
<dbReference type="InterPro" id="IPR050324">
    <property type="entry name" value="CDP-alcohol_PTase-I"/>
</dbReference>
<dbReference type="PANTHER" id="PTHR14269:SF62">
    <property type="entry name" value="CDP-DIACYLGLYCEROL--GLYCEROL-3-PHOSPHATE 3-PHOSPHATIDYLTRANSFERASE 1, CHLOROPLASTIC"/>
    <property type="match status" value="1"/>
</dbReference>
<dbReference type="EC" id="2.7.8.5" evidence="6 18"/>
<evidence type="ECO:0000256" key="14">
    <source>
        <dbReference type="ARBA" id="ARBA00023136"/>
    </source>
</evidence>
<keyword evidence="14 20" id="KW-0472">Membrane</keyword>
<keyword evidence="10 19" id="KW-0808">Transferase</keyword>
<evidence type="ECO:0000256" key="15">
    <source>
        <dbReference type="ARBA" id="ARBA00023209"/>
    </source>
</evidence>
<keyword evidence="9" id="KW-0444">Lipid biosynthesis</keyword>
<evidence type="ECO:0000313" key="22">
    <source>
        <dbReference type="Proteomes" id="UP000774000"/>
    </source>
</evidence>
<dbReference type="GO" id="GO:0005886">
    <property type="term" value="C:plasma membrane"/>
    <property type="evidence" value="ECO:0007669"/>
    <property type="project" value="UniProtKB-SubCell"/>
</dbReference>
<feature type="transmembrane region" description="Helical" evidence="20">
    <location>
        <begin position="132"/>
        <end position="165"/>
    </location>
</feature>
<evidence type="ECO:0000256" key="8">
    <source>
        <dbReference type="ARBA" id="ARBA00022475"/>
    </source>
</evidence>
<evidence type="ECO:0000256" key="1">
    <source>
        <dbReference type="ARBA" id="ARBA00003973"/>
    </source>
</evidence>
<keyword evidence="16" id="KW-1208">Phospholipid metabolism</keyword>
<name>A0A938XUM2_9FIRM</name>
<dbReference type="Pfam" id="PF01066">
    <property type="entry name" value="CDP-OH_P_transf"/>
    <property type="match status" value="1"/>
</dbReference>
<evidence type="ECO:0000256" key="18">
    <source>
        <dbReference type="NCBIfam" id="TIGR00560"/>
    </source>
</evidence>
<evidence type="ECO:0000256" key="7">
    <source>
        <dbReference type="ARBA" id="ARBA00014944"/>
    </source>
</evidence>
<keyword evidence="8" id="KW-1003">Cell membrane</keyword>
<dbReference type="PROSITE" id="PS00379">
    <property type="entry name" value="CDP_ALCOHOL_P_TRANSF"/>
    <property type="match status" value="1"/>
</dbReference>
<evidence type="ECO:0000256" key="9">
    <source>
        <dbReference type="ARBA" id="ARBA00022516"/>
    </source>
</evidence>
<feature type="transmembrane region" description="Helical" evidence="20">
    <location>
        <begin position="74"/>
        <end position="99"/>
    </location>
</feature>
<keyword evidence="22" id="KW-1185">Reference proteome</keyword>
<evidence type="ECO:0000256" key="11">
    <source>
        <dbReference type="ARBA" id="ARBA00022692"/>
    </source>
</evidence>
<reference evidence="21" key="1">
    <citation type="submission" date="2021-01" db="EMBL/GenBank/DDBJ databases">
        <title>Genomic Encyclopedia of Type Strains, Phase IV (KMG-IV): sequencing the most valuable type-strain genomes for metagenomic binning, comparative biology and taxonomic classification.</title>
        <authorList>
            <person name="Goeker M."/>
        </authorList>
    </citation>
    <scope>NUCLEOTIDE SEQUENCE</scope>
    <source>
        <strain evidence="21">DSM 23230</strain>
    </source>
</reference>
<evidence type="ECO:0000256" key="20">
    <source>
        <dbReference type="SAM" id="Phobius"/>
    </source>
</evidence>
<feature type="transmembrane region" description="Helical" evidence="20">
    <location>
        <begin position="12"/>
        <end position="29"/>
    </location>
</feature>
<keyword evidence="12 20" id="KW-1133">Transmembrane helix</keyword>